<sequence>MRFLRAAAGLVAGVLLCGAVLAQEAPPQTPILTIETERFYTESLFGQRVAREIEEDSAALTIENREIEADLMEEEKRLTEERDRLDRESFQKLAEEFDTRVQAIRQRQDTRARELARRQEEAEREFLNAARPILGELMQTRGAEIIVERRSVFISAGSIDITDAAIERINEAIGDRATGD</sequence>
<keyword evidence="6" id="KW-1185">Reference proteome</keyword>
<dbReference type="EMBL" id="FOJU01000001">
    <property type="protein sequence ID" value="SFA79376.1"/>
    <property type="molecule type" value="Genomic_DNA"/>
</dbReference>
<dbReference type="AlphaFoldDB" id="A0A1I0VUL9"/>
<keyword evidence="3" id="KW-0175">Coiled coil</keyword>
<dbReference type="GO" id="GO:0051082">
    <property type="term" value="F:unfolded protein binding"/>
    <property type="evidence" value="ECO:0007669"/>
    <property type="project" value="InterPro"/>
</dbReference>
<evidence type="ECO:0000256" key="4">
    <source>
        <dbReference type="SAM" id="SignalP"/>
    </source>
</evidence>
<dbReference type="PANTHER" id="PTHR35089">
    <property type="entry name" value="CHAPERONE PROTEIN SKP"/>
    <property type="match status" value="1"/>
</dbReference>
<protein>
    <submittedName>
        <fullName evidence="5">Periplasmic chaperone for outer membrane proteins Skp</fullName>
    </submittedName>
</protein>
<name>A0A1I0VUL9_9RHOB</name>
<feature type="chain" id="PRO_5011726977" evidence="4">
    <location>
        <begin position="23"/>
        <end position="180"/>
    </location>
</feature>
<evidence type="ECO:0000256" key="3">
    <source>
        <dbReference type="SAM" id="Coils"/>
    </source>
</evidence>
<organism evidence="5 6">
    <name type="scientific">Poseidonocella pacifica</name>
    <dbReference type="NCBI Taxonomy" id="871651"/>
    <lineage>
        <taxon>Bacteria</taxon>
        <taxon>Pseudomonadati</taxon>
        <taxon>Pseudomonadota</taxon>
        <taxon>Alphaproteobacteria</taxon>
        <taxon>Rhodobacterales</taxon>
        <taxon>Roseobacteraceae</taxon>
        <taxon>Poseidonocella</taxon>
    </lineage>
</organism>
<feature type="signal peptide" evidence="4">
    <location>
        <begin position="1"/>
        <end position="22"/>
    </location>
</feature>
<proteinExistence type="inferred from homology"/>
<dbReference type="RefSeq" id="WP_092061015.1">
    <property type="nucleotide sequence ID" value="NZ_FOJU01000001.1"/>
</dbReference>
<dbReference type="InterPro" id="IPR024930">
    <property type="entry name" value="Skp_dom_sf"/>
</dbReference>
<evidence type="ECO:0000256" key="2">
    <source>
        <dbReference type="ARBA" id="ARBA00022729"/>
    </source>
</evidence>
<evidence type="ECO:0000313" key="5">
    <source>
        <dbReference type="EMBL" id="SFA79376.1"/>
    </source>
</evidence>
<dbReference type="Pfam" id="PF03938">
    <property type="entry name" value="OmpH"/>
    <property type="match status" value="1"/>
</dbReference>
<dbReference type="STRING" id="871651.SAMN05421688_0941"/>
<evidence type="ECO:0000313" key="6">
    <source>
        <dbReference type="Proteomes" id="UP000198796"/>
    </source>
</evidence>
<keyword evidence="2 4" id="KW-0732">Signal</keyword>
<dbReference type="OrthoDB" id="7868372at2"/>
<dbReference type="SMART" id="SM00935">
    <property type="entry name" value="OmpH"/>
    <property type="match status" value="1"/>
</dbReference>
<evidence type="ECO:0000256" key="1">
    <source>
        <dbReference type="ARBA" id="ARBA00009091"/>
    </source>
</evidence>
<gene>
    <name evidence="5" type="ORF">SAMN05421688_0941</name>
</gene>
<dbReference type="PANTHER" id="PTHR35089:SF1">
    <property type="entry name" value="CHAPERONE PROTEIN SKP"/>
    <property type="match status" value="1"/>
</dbReference>
<dbReference type="GO" id="GO:0050821">
    <property type="term" value="P:protein stabilization"/>
    <property type="evidence" value="ECO:0007669"/>
    <property type="project" value="TreeGrafter"/>
</dbReference>
<feature type="coiled-coil region" evidence="3">
    <location>
        <begin position="50"/>
        <end position="125"/>
    </location>
</feature>
<comment type="similarity">
    <text evidence="1">Belongs to the Skp family.</text>
</comment>
<dbReference type="Proteomes" id="UP000198796">
    <property type="component" value="Unassembled WGS sequence"/>
</dbReference>
<dbReference type="InterPro" id="IPR005632">
    <property type="entry name" value="Chaperone_Skp"/>
</dbReference>
<reference evidence="5 6" key="1">
    <citation type="submission" date="2016-10" db="EMBL/GenBank/DDBJ databases">
        <authorList>
            <person name="de Groot N.N."/>
        </authorList>
    </citation>
    <scope>NUCLEOTIDE SEQUENCE [LARGE SCALE GENOMIC DNA]</scope>
    <source>
        <strain evidence="5 6">DSM 29316</strain>
    </source>
</reference>
<accession>A0A1I0VUL9</accession>
<dbReference type="SUPFAM" id="SSF111384">
    <property type="entry name" value="OmpH-like"/>
    <property type="match status" value="1"/>
</dbReference>
<dbReference type="GO" id="GO:0005829">
    <property type="term" value="C:cytosol"/>
    <property type="evidence" value="ECO:0007669"/>
    <property type="project" value="TreeGrafter"/>
</dbReference>
<dbReference type="Gene3D" id="3.30.910.20">
    <property type="entry name" value="Skp domain"/>
    <property type="match status" value="1"/>
</dbReference>